<feature type="signal peptide" evidence="1">
    <location>
        <begin position="1"/>
        <end position="31"/>
    </location>
</feature>
<name>A0A2A9MBS8_BESBE</name>
<dbReference type="GeneID" id="40312914"/>
<dbReference type="OrthoDB" id="329665at2759"/>
<keyword evidence="1" id="KW-0732">Signal</keyword>
<comment type="caution">
    <text evidence="2">The sequence shown here is derived from an EMBL/GenBank/DDBJ whole genome shotgun (WGS) entry which is preliminary data.</text>
</comment>
<feature type="chain" id="PRO_5012970556" evidence="1">
    <location>
        <begin position="32"/>
        <end position="226"/>
    </location>
</feature>
<gene>
    <name evidence="2" type="ORF">BESB_079870</name>
</gene>
<accession>A0A2A9MBS8</accession>
<dbReference type="AlphaFoldDB" id="A0A2A9MBS8"/>
<dbReference type="EMBL" id="NWUJ01000008">
    <property type="protein sequence ID" value="PFH33771.1"/>
    <property type="molecule type" value="Genomic_DNA"/>
</dbReference>
<evidence type="ECO:0000256" key="1">
    <source>
        <dbReference type="SAM" id="SignalP"/>
    </source>
</evidence>
<dbReference type="RefSeq" id="XP_029217780.1">
    <property type="nucleotide sequence ID" value="XM_029366349.1"/>
</dbReference>
<protein>
    <submittedName>
        <fullName evidence="2">Dense-granule antigen DG32</fullName>
    </submittedName>
</protein>
<keyword evidence="3" id="KW-1185">Reference proteome</keyword>
<evidence type="ECO:0000313" key="2">
    <source>
        <dbReference type="EMBL" id="PFH33771.1"/>
    </source>
</evidence>
<dbReference type="KEGG" id="bbes:BESB_079870"/>
<proteinExistence type="predicted"/>
<reference evidence="2 3" key="1">
    <citation type="submission" date="2017-09" db="EMBL/GenBank/DDBJ databases">
        <title>Genome sequencing of Besnoitia besnoiti strain Bb-Ger1.</title>
        <authorList>
            <person name="Schares G."/>
            <person name="Venepally P."/>
            <person name="Lorenzi H.A."/>
        </authorList>
    </citation>
    <scope>NUCLEOTIDE SEQUENCE [LARGE SCALE GENOMIC DNA]</scope>
    <source>
        <strain evidence="2 3">Bb-Ger1</strain>
    </source>
</reference>
<dbReference type="Proteomes" id="UP000224006">
    <property type="component" value="Chromosome VII"/>
</dbReference>
<evidence type="ECO:0000313" key="3">
    <source>
        <dbReference type="Proteomes" id="UP000224006"/>
    </source>
</evidence>
<organism evidence="2 3">
    <name type="scientific">Besnoitia besnoiti</name>
    <name type="common">Apicomplexan protozoan</name>
    <dbReference type="NCBI Taxonomy" id="94643"/>
    <lineage>
        <taxon>Eukaryota</taxon>
        <taxon>Sar</taxon>
        <taxon>Alveolata</taxon>
        <taxon>Apicomplexa</taxon>
        <taxon>Conoidasida</taxon>
        <taxon>Coccidia</taxon>
        <taxon>Eucoccidiorida</taxon>
        <taxon>Eimeriorina</taxon>
        <taxon>Sarcocystidae</taxon>
        <taxon>Besnoitia</taxon>
    </lineage>
</organism>
<sequence>MKLARSVVGLPVAGLVLAVVLFASGPQHAIAGESDMAKVMNIAKNEMASTFFAVPVELAWKDIWEEIFHKSGGRMWDRLFFWASGILKYGDARRVTTAIMWELQHFLYGDEPLNTEAWKKLSHNYEKALREWWMAYPENPWNGLSAGVWKALVKVYTEDLEPALRGSPQLKLLEDVIFDPSLKVIRTWTDETHVDIMTGKMSDIPKHLASLARETRALRGAAAASN</sequence>
<dbReference type="VEuPathDB" id="ToxoDB:BESB_079870"/>